<dbReference type="InterPro" id="IPR017871">
    <property type="entry name" value="ABC_transporter-like_CS"/>
</dbReference>
<reference evidence="5" key="1">
    <citation type="submission" date="2016-11" db="EMBL/GenBank/DDBJ databases">
        <authorList>
            <person name="Varghese N."/>
            <person name="Submissions S."/>
        </authorList>
    </citation>
    <scope>NUCLEOTIDE SEQUENCE [LARGE SCALE GENOMIC DNA]</scope>
    <source>
        <strain evidence="5">DSM 17737</strain>
    </source>
</reference>
<dbReference type="Pfam" id="PF00005">
    <property type="entry name" value="ABC_tran"/>
    <property type="match status" value="1"/>
</dbReference>
<dbReference type="GO" id="GO:0005524">
    <property type="term" value="F:ATP binding"/>
    <property type="evidence" value="ECO:0007669"/>
    <property type="project" value="UniProtKB-KW"/>
</dbReference>
<dbReference type="GO" id="GO:0016887">
    <property type="term" value="F:ATP hydrolysis activity"/>
    <property type="evidence" value="ECO:0007669"/>
    <property type="project" value="InterPro"/>
</dbReference>
<evidence type="ECO:0000256" key="2">
    <source>
        <dbReference type="ARBA" id="ARBA00022840"/>
    </source>
</evidence>
<dbReference type="CDD" id="cd00267">
    <property type="entry name" value="ABC_ATPase"/>
    <property type="match status" value="1"/>
</dbReference>
<dbReference type="PROSITE" id="PS50893">
    <property type="entry name" value="ABC_TRANSPORTER_2"/>
    <property type="match status" value="1"/>
</dbReference>
<dbReference type="AlphaFoldDB" id="A0A1N6DH09"/>
<dbReference type="PANTHER" id="PTHR43119">
    <property type="entry name" value="ABC TRANSPORT PROTEIN ATP-BINDING COMPONENT-RELATED"/>
    <property type="match status" value="1"/>
</dbReference>
<protein>
    <submittedName>
        <fullName evidence="4">ABC-type iron transport system FetAB, ATPase component</fullName>
    </submittedName>
</protein>
<accession>A0A1N6DH09</accession>
<dbReference type="Gene3D" id="3.40.50.300">
    <property type="entry name" value="P-loop containing nucleotide triphosphate hydrolases"/>
    <property type="match status" value="1"/>
</dbReference>
<dbReference type="PROSITE" id="PS00211">
    <property type="entry name" value="ABC_TRANSPORTER_1"/>
    <property type="match status" value="1"/>
</dbReference>
<gene>
    <name evidence="4" type="ORF">SAMN05443662_0138</name>
</gene>
<evidence type="ECO:0000313" key="5">
    <source>
        <dbReference type="Proteomes" id="UP000198461"/>
    </source>
</evidence>
<dbReference type="STRING" id="364032.SAMN05443662_0138"/>
<keyword evidence="2" id="KW-0067">ATP-binding</keyword>
<dbReference type="EMBL" id="FSRE01000001">
    <property type="protein sequence ID" value="SIN70048.1"/>
    <property type="molecule type" value="Genomic_DNA"/>
</dbReference>
<dbReference type="SMART" id="SM00382">
    <property type="entry name" value="AAA"/>
    <property type="match status" value="1"/>
</dbReference>
<feature type="domain" description="ABC transporter" evidence="3">
    <location>
        <begin position="2"/>
        <end position="191"/>
    </location>
</feature>
<dbReference type="OrthoDB" id="4408248at2"/>
<dbReference type="InterPro" id="IPR003439">
    <property type="entry name" value="ABC_transporter-like_ATP-bd"/>
</dbReference>
<dbReference type="InterPro" id="IPR027417">
    <property type="entry name" value="P-loop_NTPase"/>
</dbReference>
<proteinExistence type="predicted"/>
<dbReference type="PANTHER" id="PTHR43119:SF1">
    <property type="entry name" value="ABC TRANSPORTER DOMAIN-CONTAINING PROTEIN"/>
    <property type="match status" value="1"/>
</dbReference>
<name>A0A1N6DH09_9GAMM</name>
<dbReference type="SUPFAM" id="SSF52540">
    <property type="entry name" value="P-loop containing nucleoside triphosphate hydrolases"/>
    <property type="match status" value="1"/>
</dbReference>
<evidence type="ECO:0000259" key="3">
    <source>
        <dbReference type="PROSITE" id="PS50893"/>
    </source>
</evidence>
<keyword evidence="5" id="KW-1185">Reference proteome</keyword>
<dbReference type="InterPro" id="IPR003593">
    <property type="entry name" value="AAA+_ATPase"/>
</dbReference>
<dbReference type="Proteomes" id="UP000198461">
    <property type="component" value="Unassembled WGS sequence"/>
</dbReference>
<sequence>MFRAEGVCNAGMRAPVDLALDSGEIVLVQGHSGSGKSRLLRALADLDPHEGDILLDDMSQQRWKPCDWRVAVMYFPAQPAWWRETAAQHFSSPPPNDWLAALALAPELLKKPIAMLSSGEQQRLALLRGLVRQPRILLLDEPTANLDDASARRVETLLQDYLAAAPGRGAVWISHNSAQAARLHAKRVIQLSA</sequence>
<dbReference type="RefSeq" id="WP_074200482.1">
    <property type="nucleotide sequence ID" value="NZ_FSRE01000001.1"/>
</dbReference>
<evidence type="ECO:0000313" key="4">
    <source>
        <dbReference type="EMBL" id="SIN70048.1"/>
    </source>
</evidence>
<organism evidence="4 5">
    <name type="scientific">Sulfurivirga caldicuralii</name>
    <dbReference type="NCBI Taxonomy" id="364032"/>
    <lineage>
        <taxon>Bacteria</taxon>
        <taxon>Pseudomonadati</taxon>
        <taxon>Pseudomonadota</taxon>
        <taxon>Gammaproteobacteria</taxon>
        <taxon>Thiotrichales</taxon>
        <taxon>Piscirickettsiaceae</taxon>
        <taxon>Sulfurivirga</taxon>
    </lineage>
</organism>
<evidence type="ECO:0000256" key="1">
    <source>
        <dbReference type="ARBA" id="ARBA00022741"/>
    </source>
</evidence>
<keyword evidence="1" id="KW-0547">Nucleotide-binding</keyword>